<evidence type="ECO:0000313" key="1">
    <source>
        <dbReference type="EMBL" id="MFC3039166.1"/>
    </source>
</evidence>
<protein>
    <submittedName>
        <fullName evidence="1">Post-transcriptional regulator</fullName>
    </submittedName>
</protein>
<evidence type="ECO:0000313" key="2">
    <source>
        <dbReference type="Proteomes" id="UP001595279"/>
    </source>
</evidence>
<sequence>MEILQKASEWKEMVDPALESKAGEFHLMGYEKATSEDIWNCLVQKVWKGDPELRLYEVVGDIFHLGTNTYLSYLTVNAYKDDDGLMASIAAVTGSESDNI</sequence>
<gene>
    <name evidence="1" type="ORF">ACFOGI_02735</name>
</gene>
<dbReference type="Pfam" id="PF13797">
    <property type="entry name" value="Post_transc_reg"/>
    <property type="match status" value="1"/>
</dbReference>
<name>A0ABV7CS48_9BACI</name>
<reference evidence="2" key="1">
    <citation type="journal article" date="2019" name="Int. J. Syst. Evol. Microbiol.">
        <title>The Global Catalogue of Microorganisms (GCM) 10K type strain sequencing project: providing services to taxonomists for standard genome sequencing and annotation.</title>
        <authorList>
            <consortium name="The Broad Institute Genomics Platform"/>
            <consortium name="The Broad Institute Genome Sequencing Center for Infectious Disease"/>
            <person name="Wu L."/>
            <person name="Ma J."/>
        </authorList>
    </citation>
    <scope>NUCLEOTIDE SEQUENCE [LARGE SCALE GENOMIC DNA]</scope>
    <source>
        <strain evidence="2">KCTC 13128</strain>
    </source>
</reference>
<dbReference type="EMBL" id="JBHRSA010000004">
    <property type="protein sequence ID" value="MFC3039166.1"/>
    <property type="molecule type" value="Genomic_DNA"/>
</dbReference>
<comment type="caution">
    <text evidence="1">The sequence shown here is derived from an EMBL/GenBank/DDBJ whole genome shotgun (WGS) entry which is preliminary data.</text>
</comment>
<dbReference type="RefSeq" id="WP_390268029.1">
    <property type="nucleotide sequence ID" value="NZ_JBHRSA010000004.1"/>
</dbReference>
<dbReference type="Proteomes" id="UP001595279">
    <property type="component" value="Unassembled WGS sequence"/>
</dbReference>
<organism evidence="1 2">
    <name type="scientific">Virgibacillus xinjiangensis</name>
    <dbReference type="NCBI Taxonomy" id="393090"/>
    <lineage>
        <taxon>Bacteria</taxon>
        <taxon>Bacillati</taxon>
        <taxon>Bacillota</taxon>
        <taxon>Bacilli</taxon>
        <taxon>Bacillales</taxon>
        <taxon>Bacillaceae</taxon>
        <taxon>Virgibacillus</taxon>
    </lineage>
</organism>
<proteinExistence type="predicted"/>
<keyword evidence="2" id="KW-1185">Reference proteome</keyword>
<accession>A0ABV7CS48</accession>
<dbReference type="InterPro" id="IPR025716">
    <property type="entry name" value="Post-transcriptional_regulator"/>
</dbReference>